<dbReference type="RefSeq" id="WP_230736353.1">
    <property type="nucleotide sequence ID" value="NZ_JAJNDB010000004.1"/>
</dbReference>
<sequence length="452" mass="49416">MPTISVTLCAEVPELAEGPGALSWSMVEAWAVAMREEVPAAALAVSLEQVQDQLIDRVCGPRWLPVRGLPAPFGCPGCGVMQDFARKGKRTRARRVDTSVGVVRLQLANVGCRDCGRVFAPLLLMLDLTGRRRTDRLAVDLAELASQMSFARAGAVAHSFGVPASPGRAHQAVADIAPRLASVGRVELGGPSRAAVVVLDGTGVRAGRRRLGVNTNIALGLSARSGPRRRRRAQTALLGLTVDQPWSAMATQLAALETPTMVVVDGELAVTRVAELTWPDVPIQRCWWHLARALRWALYADKAPHRWSRDKRGELTELLRSTAREHLTHAQALARYDAFVDSVRAEDHHAALELLTGARDQVFTCLQPGIRHDLRRLGGPELGSGLLERVMRELNARTDIGGSRWSVDGLRDLITIQLTRMTHHPAWTTLRQSTHPPNPIDFKINHLKFNAG</sequence>
<dbReference type="Proteomes" id="UP001199469">
    <property type="component" value="Unassembled WGS sequence"/>
</dbReference>
<evidence type="ECO:0000313" key="1">
    <source>
        <dbReference type="EMBL" id="MCD2195335.1"/>
    </source>
</evidence>
<dbReference type="EMBL" id="JAJNDB010000004">
    <property type="protein sequence ID" value="MCD2195335.1"/>
    <property type="molecule type" value="Genomic_DNA"/>
</dbReference>
<gene>
    <name evidence="1" type="ORF">LQ327_18360</name>
</gene>
<comment type="caution">
    <text evidence="1">The sequence shown here is derived from an EMBL/GenBank/DDBJ whole genome shotgun (WGS) entry which is preliminary data.</text>
</comment>
<evidence type="ECO:0008006" key="3">
    <source>
        <dbReference type="Google" id="ProtNLM"/>
    </source>
</evidence>
<evidence type="ECO:0000313" key="2">
    <source>
        <dbReference type="Proteomes" id="UP001199469"/>
    </source>
</evidence>
<protein>
    <recommendedName>
        <fullName evidence="3">Transposase</fullName>
    </recommendedName>
</protein>
<accession>A0ABS8PCY5</accession>
<name>A0ABS8PCY5_9PSEU</name>
<organism evidence="1 2">
    <name type="scientific">Actinomycetospora endophytica</name>
    <dbReference type="NCBI Taxonomy" id="2291215"/>
    <lineage>
        <taxon>Bacteria</taxon>
        <taxon>Bacillati</taxon>
        <taxon>Actinomycetota</taxon>
        <taxon>Actinomycetes</taxon>
        <taxon>Pseudonocardiales</taxon>
        <taxon>Pseudonocardiaceae</taxon>
        <taxon>Actinomycetospora</taxon>
    </lineage>
</organism>
<proteinExistence type="predicted"/>
<keyword evidence="2" id="KW-1185">Reference proteome</keyword>
<reference evidence="1 2" key="1">
    <citation type="submission" date="2021-11" db="EMBL/GenBank/DDBJ databases">
        <title>Draft genome sequence of Actinomycetospora sp. SF1 isolated from the rhizosphere soil.</title>
        <authorList>
            <person name="Duangmal K."/>
            <person name="Chantavorakit T."/>
        </authorList>
    </citation>
    <scope>NUCLEOTIDE SEQUENCE [LARGE SCALE GENOMIC DNA]</scope>
    <source>
        <strain evidence="1 2">TBRC 5722</strain>
    </source>
</reference>